<evidence type="ECO:0000256" key="1">
    <source>
        <dbReference type="ARBA" id="ARBA00012552"/>
    </source>
</evidence>
<feature type="region of interest" description="Disordered" evidence="7">
    <location>
        <begin position="42"/>
        <end position="72"/>
    </location>
</feature>
<keyword evidence="2" id="KW-0547">Nucleotide-binding</keyword>
<protein>
    <recommendedName>
        <fullName evidence="1">RNA helicase</fullName>
        <ecNumber evidence="1">3.6.4.13</ecNumber>
    </recommendedName>
</protein>
<dbReference type="Proteomes" id="UP001286313">
    <property type="component" value="Unassembled WGS sequence"/>
</dbReference>
<evidence type="ECO:0000256" key="4">
    <source>
        <dbReference type="ARBA" id="ARBA00022806"/>
    </source>
</evidence>
<dbReference type="GO" id="GO:0005524">
    <property type="term" value="F:ATP binding"/>
    <property type="evidence" value="ECO:0007669"/>
    <property type="project" value="UniProtKB-KW"/>
</dbReference>
<feature type="domain" description="Helicase C-terminal" evidence="9">
    <location>
        <begin position="289"/>
        <end position="483"/>
    </location>
</feature>
<reference evidence="10" key="1">
    <citation type="submission" date="2023-10" db="EMBL/GenBank/DDBJ databases">
        <title>Genome assemblies of two species of porcelain crab, Petrolisthes cinctipes and Petrolisthes manimaculis (Anomura: Porcellanidae).</title>
        <authorList>
            <person name="Angst P."/>
        </authorList>
    </citation>
    <scope>NUCLEOTIDE SEQUENCE</scope>
    <source>
        <strain evidence="10">PB745_01</strain>
        <tissue evidence="10">Gill</tissue>
    </source>
</reference>
<keyword evidence="4" id="KW-0347">Helicase</keyword>
<dbReference type="EMBL" id="JAWQEG010004721">
    <property type="protein sequence ID" value="KAK3860473.1"/>
    <property type="molecule type" value="Genomic_DNA"/>
</dbReference>
<dbReference type="InterPro" id="IPR007502">
    <property type="entry name" value="Helicase-assoc_dom"/>
</dbReference>
<dbReference type="FunFam" id="3.40.50.300:FF:000750">
    <property type="entry name" value="Putative ATP-dependent RNA helicase DHX33"/>
    <property type="match status" value="1"/>
</dbReference>
<dbReference type="GO" id="GO:0003725">
    <property type="term" value="F:double-stranded RNA binding"/>
    <property type="evidence" value="ECO:0007669"/>
    <property type="project" value="TreeGrafter"/>
</dbReference>
<feature type="compositionally biased region" description="Polar residues" evidence="7">
    <location>
        <begin position="56"/>
        <end position="67"/>
    </location>
</feature>
<keyword evidence="11" id="KW-1185">Reference proteome</keyword>
<dbReference type="SMART" id="SM00847">
    <property type="entry name" value="HA2"/>
    <property type="match status" value="1"/>
</dbReference>
<dbReference type="PANTHER" id="PTHR18934">
    <property type="entry name" value="ATP-DEPENDENT RNA HELICASE"/>
    <property type="match status" value="1"/>
</dbReference>
<evidence type="ECO:0000256" key="7">
    <source>
        <dbReference type="SAM" id="MobiDB-lite"/>
    </source>
</evidence>
<organism evidence="10 11">
    <name type="scientific">Petrolisthes cinctipes</name>
    <name type="common">Flat porcelain crab</name>
    <dbReference type="NCBI Taxonomy" id="88211"/>
    <lineage>
        <taxon>Eukaryota</taxon>
        <taxon>Metazoa</taxon>
        <taxon>Ecdysozoa</taxon>
        <taxon>Arthropoda</taxon>
        <taxon>Crustacea</taxon>
        <taxon>Multicrustacea</taxon>
        <taxon>Malacostraca</taxon>
        <taxon>Eumalacostraca</taxon>
        <taxon>Eucarida</taxon>
        <taxon>Decapoda</taxon>
        <taxon>Pleocyemata</taxon>
        <taxon>Anomura</taxon>
        <taxon>Galatheoidea</taxon>
        <taxon>Porcellanidae</taxon>
        <taxon>Petrolisthes</taxon>
    </lineage>
</organism>
<feature type="compositionally biased region" description="Low complexity" evidence="7">
    <location>
        <begin position="44"/>
        <end position="55"/>
    </location>
</feature>
<dbReference type="Pfam" id="PF00271">
    <property type="entry name" value="Helicase_C"/>
    <property type="match status" value="1"/>
</dbReference>
<keyword evidence="5" id="KW-0067">ATP-binding</keyword>
<comment type="catalytic activity">
    <reaction evidence="6">
        <text>ATP + H2O = ADP + phosphate + H(+)</text>
        <dbReference type="Rhea" id="RHEA:13065"/>
        <dbReference type="ChEBI" id="CHEBI:15377"/>
        <dbReference type="ChEBI" id="CHEBI:15378"/>
        <dbReference type="ChEBI" id="CHEBI:30616"/>
        <dbReference type="ChEBI" id="CHEBI:43474"/>
        <dbReference type="ChEBI" id="CHEBI:456216"/>
        <dbReference type="EC" id="3.6.4.13"/>
    </reaction>
</comment>
<dbReference type="SUPFAM" id="SSF52540">
    <property type="entry name" value="P-loop containing nucleoside triphosphate hydrolases"/>
    <property type="match status" value="1"/>
</dbReference>
<dbReference type="CDD" id="cd17978">
    <property type="entry name" value="DEXHc_DHX33"/>
    <property type="match status" value="1"/>
</dbReference>
<dbReference type="CDD" id="cd18791">
    <property type="entry name" value="SF2_C_RHA"/>
    <property type="match status" value="1"/>
</dbReference>
<dbReference type="GO" id="GO:0045943">
    <property type="term" value="P:positive regulation of transcription by RNA polymerase I"/>
    <property type="evidence" value="ECO:0007669"/>
    <property type="project" value="TreeGrafter"/>
</dbReference>
<evidence type="ECO:0000259" key="8">
    <source>
        <dbReference type="PROSITE" id="PS51192"/>
    </source>
</evidence>
<dbReference type="Pfam" id="PF04408">
    <property type="entry name" value="WHD_HA2"/>
    <property type="match status" value="1"/>
</dbReference>
<dbReference type="Gene3D" id="3.40.50.300">
    <property type="entry name" value="P-loop containing nucleotide triphosphate hydrolases"/>
    <property type="match status" value="2"/>
</dbReference>
<dbReference type="InterPro" id="IPR014001">
    <property type="entry name" value="Helicase_ATP-bd"/>
</dbReference>
<gene>
    <name evidence="10" type="ORF">Pcinc_033479</name>
</gene>
<dbReference type="InterPro" id="IPR011545">
    <property type="entry name" value="DEAD/DEAH_box_helicase_dom"/>
</dbReference>
<dbReference type="PANTHER" id="PTHR18934:SF118">
    <property type="entry name" value="ATP-DEPENDENT RNA HELICASE DHX33"/>
    <property type="match status" value="1"/>
</dbReference>
<dbReference type="SMART" id="SM00487">
    <property type="entry name" value="DEXDc"/>
    <property type="match status" value="1"/>
</dbReference>
<evidence type="ECO:0000259" key="9">
    <source>
        <dbReference type="PROSITE" id="PS51194"/>
    </source>
</evidence>
<dbReference type="InterPro" id="IPR001650">
    <property type="entry name" value="Helicase_C-like"/>
</dbReference>
<dbReference type="AlphaFoldDB" id="A0AAE1ES67"/>
<dbReference type="InterPro" id="IPR048333">
    <property type="entry name" value="HA2_WH"/>
</dbReference>
<proteinExistence type="predicted"/>
<accession>A0AAE1ES67</accession>
<dbReference type="PROSITE" id="PS51192">
    <property type="entry name" value="HELICASE_ATP_BIND_1"/>
    <property type="match status" value="1"/>
</dbReference>
<dbReference type="Pfam" id="PF00270">
    <property type="entry name" value="DEAD"/>
    <property type="match status" value="1"/>
</dbReference>
<dbReference type="Pfam" id="PF07717">
    <property type="entry name" value="OB_NTP_bind"/>
    <property type="match status" value="1"/>
</dbReference>
<dbReference type="GO" id="GO:0016787">
    <property type="term" value="F:hydrolase activity"/>
    <property type="evidence" value="ECO:0007669"/>
    <property type="project" value="UniProtKB-KW"/>
</dbReference>
<evidence type="ECO:0000256" key="3">
    <source>
        <dbReference type="ARBA" id="ARBA00022801"/>
    </source>
</evidence>
<evidence type="ECO:0000256" key="2">
    <source>
        <dbReference type="ARBA" id="ARBA00022741"/>
    </source>
</evidence>
<comment type="caution">
    <text evidence="10">The sequence shown here is derived from an EMBL/GenBank/DDBJ whole genome shotgun (WGS) entry which is preliminary data.</text>
</comment>
<dbReference type="InterPro" id="IPR011709">
    <property type="entry name" value="DEAD-box_helicase_OB_fold"/>
</dbReference>
<dbReference type="PROSITE" id="PS00690">
    <property type="entry name" value="DEAH_ATP_HELICASE"/>
    <property type="match status" value="1"/>
</dbReference>
<evidence type="ECO:0000313" key="11">
    <source>
        <dbReference type="Proteomes" id="UP001286313"/>
    </source>
</evidence>
<dbReference type="FunFam" id="3.40.50.300:FF:000145">
    <property type="entry name" value="probable ATP-dependent RNA helicase DHX40"/>
    <property type="match status" value="1"/>
</dbReference>
<sequence length="740" mass="83256">MPPSTTIFFLFPTSIPCQIAKNMAGFLEPPIKKQKSEDNNIAFNSNQSTSQNSTNGKVNGHTNNIPVNRNPPFCKFPSSPKFNNTFEPKPRHSDHLKALIKQRRALPIFPVRAKLLSELEKQDFVILIGETGSGKTTQIPQFLHEQRWDRKGAICITQPRRVAAITISKRVAEEMDTKLGGLVGYSVRFEEAVSQSTKLKFVTDGMLMREAIVDPLLSKYSWIILDEAHERTISTDVLFGIVKDAHKNRKANGKDPLKVIIMSATMDVDHFSNYFHKCPVLYVEGRQHPIDMLYAKEKQDDYVLTSMSTVFQIHKEAPPQHDILVFLTGQEEIDSVVHTIRQIAKDSSLSEYPRLRVHPLYAALPAHQQLEVFRATAEGERKVIVSTNIAETSITIPGIRYVVDSGRAKIRSYHPNSGFDMLKVRKISQAQAWQRAGRAGREAAGHCYRGFTREEFDALELNPVPEILRSNLASVILQLLAIGIKNVLTFDFIDKPSPEHVQEAIEQLTLLGAVTVQSETLELTETGKKMAQFPLEPRYAKVILSGPEYGCTDEVLSIIAALSSESVFVSPSGKREAAANAKRKFISVEGDHITLLKIIRAFKSVKSNKMWCHENFLNFRNLTYALEVRKQLVQVCQRCGVNISSCQQNFDAVRRCLVAGLFTSVSELQLDGRYLTLAAKQEATIHPSSVLFGGKPAYVLFTELVHTGQTYMHVNTPVDAQWLYDVAPEYFRKRHIKINP</sequence>
<dbReference type="PROSITE" id="PS51194">
    <property type="entry name" value="HELICASE_CTER"/>
    <property type="match status" value="1"/>
</dbReference>
<dbReference type="Gene3D" id="1.20.120.1080">
    <property type="match status" value="1"/>
</dbReference>
<dbReference type="InterPro" id="IPR027417">
    <property type="entry name" value="P-loop_NTPase"/>
</dbReference>
<dbReference type="EC" id="3.6.4.13" evidence="1"/>
<keyword evidence="3" id="KW-0378">Hydrolase</keyword>
<dbReference type="Pfam" id="PF21010">
    <property type="entry name" value="HA2_C"/>
    <property type="match status" value="1"/>
</dbReference>
<feature type="domain" description="Helicase ATP-binding" evidence="8">
    <location>
        <begin position="116"/>
        <end position="284"/>
    </location>
</feature>
<evidence type="ECO:0000256" key="6">
    <source>
        <dbReference type="ARBA" id="ARBA00047984"/>
    </source>
</evidence>
<name>A0AAE1ES67_PETCI</name>
<evidence type="ECO:0000256" key="5">
    <source>
        <dbReference type="ARBA" id="ARBA00022840"/>
    </source>
</evidence>
<dbReference type="SMART" id="SM00490">
    <property type="entry name" value="HELICc"/>
    <property type="match status" value="1"/>
</dbReference>
<dbReference type="GO" id="GO:0005730">
    <property type="term" value="C:nucleolus"/>
    <property type="evidence" value="ECO:0007669"/>
    <property type="project" value="TreeGrafter"/>
</dbReference>
<dbReference type="InterPro" id="IPR002464">
    <property type="entry name" value="DNA/RNA_helicase_DEAH_CS"/>
</dbReference>
<evidence type="ECO:0000313" key="10">
    <source>
        <dbReference type="EMBL" id="KAK3860473.1"/>
    </source>
</evidence>
<dbReference type="GO" id="GO:0003724">
    <property type="term" value="F:RNA helicase activity"/>
    <property type="evidence" value="ECO:0007669"/>
    <property type="project" value="UniProtKB-EC"/>
</dbReference>